<proteinExistence type="predicted"/>
<evidence type="ECO:0000313" key="1">
    <source>
        <dbReference type="EMBL" id="QPI56320.1"/>
    </source>
</evidence>
<dbReference type="Proteomes" id="UP000663421">
    <property type="component" value="Chromosome"/>
</dbReference>
<name>A0ABX6W492_STRMQ</name>
<sequence length="106" mass="12120">MAATRAFTRQELEDIGIPYSWDAIPGKAAEQLHEEQIDTRRWVSLHEIVFRAPDDGKAYSVVYAKGLTENQEDTDPWEYEGETIKATEMEPHKVTLTEWRPAGSGR</sequence>
<dbReference type="EMBL" id="CP065050">
    <property type="protein sequence ID" value="QPI56320.1"/>
    <property type="molecule type" value="Genomic_DNA"/>
</dbReference>
<evidence type="ECO:0000313" key="2">
    <source>
        <dbReference type="Proteomes" id="UP000663421"/>
    </source>
</evidence>
<reference evidence="1 2" key="1">
    <citation type="submission" date="2020-11" db="EMBL/GenBank/DDBJ databases">
        <title>Complete genome sequence unveiled secondary metabolic potentials in Streptomyces solisilvae HNM0141.</title>
        <authorList>
            <person name="Huang X."/>
        </authorList>
    </citation>
    <scope>NUCLEOTIDE SEQUENCE [LARGE SCALE GENOMIC DNA]</scope>
    <source>
        <strain evidence="1 2">HNM0141</strain>
    </source>
</reference>
<accession>A0ABX6W492</accession>
<gene>
    <name evidence="1" type="ORF">I1A49_16465</name>
</gene>
<protein>
    <submittedName>
        <fullName evidence="1">Uncharacterized protein</fullName>
    </submittedName>
</protein>
<keyword evidence="2" id="KW-1185">Reference proteome</keyword>
<organism evidence="1 2">
    <name type="scientific">Streptomyces malaysiensis</name>
    <dbReference type="NCBI Taxonomy" id="92644"/>
    <lineage>
        <taxon>Bacteria</taxon>
        <taxon>Bacillati</taxon>
        <taxon>Actinomycetota</taxon>
        <taxon>Actinomycetes</taxon>
        <taxon>Kitasatosporales</taxon>
        <taxon>Streptomycetaceae</taxon>
        <taxon>Streptomyces</taxon>
        <taxon>Streptomyces violaceusniger group</taxon>
    </lineage>
</organism>